<evidence type="ECO:0000256" key="6">
    <source>
        <dbReference type="ARBA" id="ARBA00023004"/>
    </source>
</evidence>
<reference evidence="12" key="1">
    <citation type="submission" date="2021-01" db="EMBL/GenBank/DDBJ databases">
        <authorList>
            <person name="Eckstrom K.M.E."/>
        </authorList>
    </citation>
    <scope>NUCLEOTIDE SEQUENCE</scope>
    <source>
        <strain evidence="12">UVCC 0001</strain>
    </source>
</reference>
<feature type="compositionally biased region" description="Polar residues" evidence="11">
    <location>
        <begin position="47"/>
        <end position="69"/>
    </location>
</feature>
<dbReference type="PROSITE" id="PS00822">
    <property type="entry name" value="CYTO_HEME_LYASE_2"/>
    <property type="match status" value="1"/>
</dbReference>
<dbReference type="GO" id="GO:0046872">
    <property type="term" value="F:metal ion binding"/>
    <property type="evidence" value="ECO:0007669"/>
    <property type="project" value="UniProtKB-KW"/>
</dbReference>
<feature type="region of interest" description="Disordered" evidence="11">
    <location>
        <begin position="1"/>
        <end position="21"/>
    </location>
</feature>
<evidence type="ECO:0000256" key="9">
    <source>
        <dbReference type="ARBA" id="ARBA00023239"/>
    </source>
</evidence>
<comment type="function">
    <text evidence="10">Lyase that catalyzes the covalent linking of the heme group to the cytochrome C apoprotein to produce the mature functional cytochrome.</text>
</comment>
<dbReference type="GO" id="GO:0005743">
    <property type="term" value="C:mitochondrial inner membrane"/>
    <property type="evidence" value="ECO:0007669"/>
    <property type="project" value="UniProtKB-SubCell"/>
</dbReference>
<comment type="catalytic activity">
    <reaction evidence="10">
        <text>holo-[cytochrome c] = apo-[cytochrome c] + heme b</text>
        <dbReference type="Rhea" id="RHEA:22648"/>
        <dbReference type="Rhea" id="RHEA-COMP:10725"/>
        <dbReference type="Rhea" id="RHEA-COMP:10726"/>
        <dbReference type="ChEBI" id="CHEBI:29950"/>
        <dbReference type="ChEBI" id="CHEBI:60344"/>
        <dbReference type="ChEBI" id="CHEBI:83739"/>
        <dbReference type="EC" id="4.4.1.17"/>
    </reaction>
</comment>
<organism evidence="12 13">
    <name type="scientific">Prototheca wickerhamii</name>
    <dbReference type="NCBI Taxonomy" id="3111"/>
    <lineage>
        <taxon>Eukaryota</taxon>
        <taxon>Viridiplantae</taxon>
        <taxon>Chlorophyta</taxon>
        <taxon>core chlorophytes</taxon>
        <taxon>Trebouxiophyceae</taxon>
        <taxon>Chlorellales</taxon>
        <taxon>Chlorellaceae</taxon>
        <taxon>Prototheca</taxon>
    </lineage>
</organism>
<dbReference type="GO" id="GO:0004408">
    <property type="term" value="F:holocytochrome-c synthase activity"/>
    <property type="evidence" value="ECO:0007669"/>
    <property type="project" value="UniProtKB-EC"/>
</dbReference>
<comment type="similarity">
    <text evidence="2 10">Belongs to the cytochrome c-type heme lyase family.</text>
</comment>
<keyword evidence="4 10" id="KW-0479">Metal-binding</keyword>
<evidence type="ECO:0000313" key="13">
    <source>
        <dbReference type="Proteomes" id="UP001255856"/>
    </source>
</evidence>
<dbReference type="InterPro" id="IPR000511">
    <property type="entry name" value="Holocyt_c/c1_synthase"/>
</dbReference>
<dbReference type="EC" id="4.4.1.17" evidence="10"/>
<protein>
    <recommendedName>
        <fullName evidence="10">Holocytochrome c-type synthase</fullName>
        <ecNumber evidence="10">4.4.1.17</ecNumber>
    </recommendedName>
</protein>
<keyword evidence="8 10" id="KW-0472">Membrane</keyword>
<evidence type="ECO:0000256" key="11">
    <source>
        <dbReference type="SAM" id="MobiDB-lite"/>
    </source>
</evidence>
<evidence type="ECO:0000256" key="4">
    <source>
        <dbReference type="ARBA" id="ARBA00022723"/>
    </source>
</evidence>
<dbReference type="PANTHER" id="PTHR12743">
    <property type="entry name" value="CYTOCHROME C1 HEME LYASE"/>
    <property type="match status" value="1"/>
</dbReference>
<dbReference type="Proteomes" id="UP001255856">
    <property type="component" value="Unassembled WGS sequence"/>
</dbReference>
<comment type="caution">
    <text evidence="12">The sequence shown here is derived from an EMBL/GenBank/DDBJ whole genome shotgun (WGS) entry which is preliminary data.</text>
</comment>
<dbReference type="AlphaFoldDB" id="A0AAD9MMY1"/>
<dbReference type="EMBL" id="JASFZW010000001">
    <property type="protein sequence ID" value="KAK2080388.1"/>
    <property type="molecule type" value="Genomic_DNA"/>
</dbReference>
<feature type="region of interest" description="Disordered" evidence="11">
    <location>
        <begin position="35"/>
        <end position="69"/>
    </location>
</feature>
<dbReference type="Pfam" id="PF01265">
    <property type="entry name" value="Cyto_heme_lyase"/>
    <property type="match status" value="2"/>
</dbReference>
<keyword evidence="13" id="KW-1185">Reference proteome</keyword>
<evidence type="ECO:0000256" key="5">
    <source>
        <dbReference type="ARBA" id="ARBA00022792"/>
    </source>
</evidence>
<name>A0AAD9MMY1_PROWI</name>
<gene>
    <name evidence="12" type="ORF">QBZ16_000241</name>
</gene>
<feature type="compositionally biased region" description="Pro residues" evidence="11">
    <location>
        <begin position="1"/>
        <end position="11"/>
    </location>
</feature>
<evidence type="ECO:0000256" key="8">
    <source>
        <dbReference type="ARBA" id="ARBA00023136"/>
    </source>
</evidence>
<keyword evidence="6 10" id="KW-0408">Iron</keyword>
<evidence type="ECO:0000256" key="1">
    <source>
        <dbReference type="ARBA" id="ARBA00004273"/>
    </source>
</evidence>
<dbReference type="PANTHER" id="PTHR12743:SF0">
    <property type="entry name" value="HOLOCYTOCHROME C-TYPE SYNTHASE"/>
    <property type="match status" value="1"/>
</dbReference>
<keyword evidence="3 10" id="KW-0349">Heme</keyword>
<proteinExistence type="inferred from homology"/>
<dbReference type="PROSITE" id="PS00821">
    <property type="entry name" value="CYTO_HEME_LYASE_1"/>
    <property type="match status" value="1"/>
</dbReference>
<accession>A0AAD9MMY1</accession>
<keyword evidence="5 10" id="KW-0999">Mitochondrion inner membrane</keyword>
<sequence>MITSDPLPPARRPGRLQQVRPAPAQWLAYLPPGARAPVIGATPANGMPSSSNAPQPGQSKPLSTWRQPSSIPTVAADGLPGHQTPTGEAEVSLYGVKSGDDMTAVVAIHNAVNERAWREIKTWEDAAGEPAPKLLRFRGRPTDLSPKARLLNFLGYRLPFDRHDWVVERRDGSEVRYVIDFYNGAPLPSMPVALHLDVRPALDSPSALWSRVRMQAGWVASGRWRDGTIG</sequence>
<evidence type="ECO:0000256" key="10">
    <source>
        <dbReference type="RuleBase" id="RU363130"/>
    </source>
</evidence>
<keyword evidence="7 10" id="KW-0496">Mitochondrion</keyword>
<evidence type="ECO:0000313" key="12">
    <source>
        <dbReference type="EMBL" id="KAK2080388.1"/>
    </source>
</evidence>
<evidence type="ECO:0000256" key="3">
    <source>
        <dbReference type="ARBA" id="ARBA00022617"/>
    </source>
</evidence>
<keyword evidence="9 10" id="KW-0456">Lyase</keyword>
<evidence type="ECO:0000256" key="2">
    <source>
        <dbReference type="ARBA" id="ARBA00007255"/>
    </source>
</evidence>
<evidence type="ECO:0000256" key="7">
    <source>
        <dbReference type="ARBA" id="ARBA00023128"/>
    </source>
</evidence>
<comment type="subcellular location">
    <subcellularLocation>
        <location evidence="1 10">Mitochondrion inner membrane</location>
    </subcellularLocation>
</comment>